<gene>
    <name evidence="2" type="ORF">AVEN_258926_1</name>
</gene>
<evidence type="ECO:0000313" key="2">
    <source>
        <dbReference type="EMBL" id="GBM02616.1"/>
    </source>
</evidence>
<keyword evidence="3" id="KW-1185">Reference proteome</keyword>
<dbReference type="EMBL" id="BGPR01000182">
    <property type="protein sequence ID" value="GBM02616.1"/>
    <property type="molecule type" value="Genomic_DNA"/>
</dbReference>
<protein>
    <submittedName>
        <fullName evidence="2">Uncharacterized protein</fullName>
    </submittedName>
</protein>
<keyword evidence="1" id="KW-0812">Transmembrane</keyword>
<evidence type="ECO:0000313" key="3">
    <source>
        <dbReference type="Proteomes" id="UP000499080"/>
    </source>
</evidence>
<organism evidence="2 3">
    <name type="scientific">Araneus ventricosus</name>
    <name type="common">Orbweaver spider</name>
    <name type="synonym">Epeira ventricosa</name>
    <dbReference type="NCBI Taxonomy" id="182803"/>
    <lineage>
        <taxon>Eukaryota</taxon>
        <taxon>Metazoa</taxon>
        <taxon>Ecdysozoa</taxon>
        <taxon>Arthropoda</taxon>
        <taxon>Chelicerata</taxon>
        <taxon>Arachnida</taxon>
        <taxon>Araneae</taxon>
        <taxon>Araneomorphae</taxon>
        <taxon>Entelegynae</taxon>
        <taxon>Araneoidea</taxon>
        <taxon>Araneidae</taxon>
        <taxon>Araneus</taxon>
    </lineage>
</organism>
<proteinExistence type="predicted"/>
<feature type="transmembrane region" description="Helical" evidence="1">
    <location>
        <begin position="15"/>
        <end position="36"/>
    </location>
</feature>
<sequence>MKCTLQQYKTWQVTLHGSFLLAILNGLSGIAIRFQFRGRRAPGSKPDSPEDPPCLMSPPLVRCGTLERVPAKVPSLSSDHGSK</sequence>
<dbReference type="Proteomes" id="UP000499080">
    <property type="component" value="Unassembled WGS sequence"/>
</dbReference>
<evidence type="ECO:0000256" key="1">
    <source>
        <dbReference type="SAM" id="Phobius"/>
    </source>
</evidence>
<accession>A0A4Y2CFG8</accession>
<comment type="caution">
    <text evidence="2">The sequence shown here is derived from an EMBL/GenBank/DDBJ whole genome shotgun (WGS) entry which is preliminary data.</text>
</comment>
<keyword evidence="1" id="KW-1133">Transmembrane helix</keyword>
<name>A0A4Y2CFG8_ARAVE</name>
<keyword evidence="1" id="KW-0472">Membrane</keyword>
<reference evidence="2 3" key="1">
    <citation type="journal article" date="2019" name="Sci. Rep.">
        <title>Orb-weaving spider Araneus ventricosus genome elucidates the spidroin gene catalogue.</title>
        <authorList>
            <person name="Kono N."/>
            <person name="Nakamura H."/>
            <person name="Ohtoshi R."/>
            <person name="Moran D.A.P."/>
            <person name="Shinohara A."/>
            <person name="Yoshida Y."/>
            <person name="Fujiwara M."/>
            <person name="Mori M."/>
            <person name="Tomita M."/>
            <person name="Arakawa K."/>
        </authorList>
    </citation>
    <scope>NUCLEOTIDE SEQUENCE [LARGE SCALE GENOMIC DNA]</scope>
</reference>
<dbReference type="AlphaFoldDB" id="A0A4Y2CFG8"/>